<dbReference type="Pfam" id="PF00350">
    <property type="entry name" value="Dynamin_N"/>
    <property type="match status" value="1"/>
</dbReference>
<comment type="caution">
    <text evidence="2">The sequence shown here is derived from an EMBL/GenBank/DDBJ whole genome shotgun (WGS) entry which is preliminary data.</text>
</comment>
<dbReference type="Proteomes" id="UP001199644">
    <property type="component" value="Unassembled WGS sequence"/>
</dbReference>
<evidence type="ECO:0000313" key="2">
    <source>
        <dbReference type="EMBL" id="MCH3853655.1"/>
    </source>
</evidence>
<feature type="non-terminal residue" evidence="2">
    <location>
        <position position="126"/>
    </location>
</feature>
<reference evidence="2" key="1">
    <citation type="submission" date="2021-12" db="EMBL/GenBank/DDBJ databases">
        <title>Prevalence of phenicol resistance gene fexA in Campylobacter isolated from poultry supply chain.</title>
        <authorList>
            <person name="Tang B."/>
            <person name="Zheng X."/>
            <person name="Lin J."/>
            <person name="Lin R."/>
            <person name="Yang H."/>
            <person name="Shen Z."/>
            <person name="Xia F."/>
        </authorList>
    </citation>
    <scope>NUCLEOTIDE SEQUENCE</scope>
    <source>
        <strain evidence="2">CJHN2011004</strain>
    </source>
</reference>
<feature type="domain" description="Dynamin N-terminal" evidence="1">
    <location>
        <begin position="76"/>
        <end position="120"/>
    </location>
</feature>
<proteinExistence type="predicted"/>
<dbReference type="Gene3D" id="3.40.50.300">
    <property type="entry name" value="P-loop containing nucleotide triphosphate hydrolases"/>
    <property type="match status" value="1"/>
</dbReference>
<dbReference type="RefSeq" id="WP_240382061.1">
    <property type="nucleotide sequence ID" value="NZ_JAJUOL010001161.1"/>
</dbReference>
<organism evidence="2 3">
    <name type="scientific">Campylobacter jejuni</name>
    <dbReference type="NCBI Taxonomy" id="197"/>
    <lineage>
        <taxon>Bacteria</taxon>
        <taxon>Pseudomonadati</taxon>
        <taxon>Campylobacterota</taxon>
        <taxon>Epsilonproteobacteria</taxon>
        <taxon>Campylobacterales</taxon>
        <taxon>Campylobacteraceae</taxon>
        <taxon>Campylobacter</taxon>
    </lineage>
</organism>
<gene>
    <name evidence="2" type="ORF">LZC39_16325</name>
</gene>
<evidence type="ECO:0000313" key="3">
    <source>
        <dbReference type="Proteomes" id="UP001199644"/>
    </source>
</evidence>
<dbReference type="EMBL" id="JAJUOL010001161">
    <property type="protein sequence ID" value="MCH3853655.1"/>
    <property type="molecule type" value="Genomic_DNA"/>
</dbReference>
<dbReference type="AlphaFoldDB" id="A0AAW5EE85"/>
<dbReference type="InterPro" id="IPR045063">
    <property type="entry name" value="Dynamin_N"/>
</dbReference>
<feature type="non-terminal residue" evidence="2">
    <location>
        <position position="1"/>
    </location>
</feature>
<accession>A0AAW5EE85</accession>
<protein>
    <submittedName>
        <fullName evidence="2">Dynamin family protein</fullName>
    </submittedName>
</protein>
<dbReference type="SUPFAM" id="SSF52540">
    <property type="entry name" value="P-loop containing nucleoside triphosphate hydrolases"/>
    <property type="match status" value="1"/>
</dbReference>
<dbReference type="InterPro" id="IPR027417">
    <property type="entry name" value="P-loop_NTPase"/>
</dbReference>
<evidence type="ECO:0000259" key="1">
    <source>
        <dbReference type="Pfam" id="PF00350"/>
    </source>
</evidence>
<sequence length="126" mass="14352">LLKALRILQKISNNAEILEYIQNIQVQSIDKKALFQSGFNELNHINMELSQLSFDENSKIRLQKTLEKFQKLEFNIAITGVMNSGKSSLLNALLKEDFLGVSNIPETANLTLLSYGNTQEAVIYFW</sequence>
<name>A0AAW5EE85_CAMJU</name>